<accession>A0ABT9XD65</accession>
<proteinExistence type="predicted"/>
<dbReference type="RefSeq" id="WP_274455661.1">
    <property type="nucleotide sequence ID" value="NZ_CP067097.1"/>
</dbReference>
<dbReference type="EMBL" id="JAUSTP010000001">
    <property type="protein sequence ID" value="MDQ0188241.1"/>
    <property type="molecule type" value="Genomic_DNA"/>
</dbReference>
<comment type="caution">
    <text evidence="2">The sequence shown here is derived from an EMBL/GenBank/DDBJ whole genome shotgun (WGS) entry which is preliminary data.</text>
</comment>
<name>A0ABT9XD65_9BACL</name>
<dbReference type="Proteomes" id="UP001232973">
    <property type="component" value="Unassembled WGS sequence"/>
</dbReference>
<sequence>MKRGIEAVLIAIVSVATLSGAMSLLRGHANENPIDRWVAQAWSQVGARTLPNLEAWTAESTKANDSNGNVDGNSSGHVVGNGAGQDGTPAKSSPANSAAVREQGEAAPTGSKTSHTSTDAAGATGSTHSGASTTAASDPAAQKVVSVDGIALSPDDVARLAEIGDQVIHALSPVEWKEIANAITTAGGSPTSDETLIQIVQRHLSAQDEAWLLGLFTQGADQKDGKANPVLQRSVTQAESELTPAERKILESEINPSD</sequence>
<feature type="compositionally biased region" description="Low complexity" evidence="1">
    <location>
        <begin position="113"/>
        <end position="138"/>
    </location>
</feature>
<reference evidence="2 3" key="1">
    <citation type="submission" date="2023-07" db="EMBL/GenBank/DDBJ databases">
        <title>Genomic Encyclopedia of Type Strains, Phase IV (KMG-IV): sequencing the most valuable type-strain genomes for metagenomic binning, comparative biology and taxonomic classification.</title>
        <authorList>
            <person name="Goeker M."/>
        </authorList>
    </citation>
    <scope>NUCLEOTIDE SEQUENCE [LARGE SCALE GENOMIC DNA]</scope>
    <source>
        <strain evidence="2 3">DSM 4006</strain>
    </source>
</reference>
<keyword evidence="3" id="KW-1185">Reference proteome</keyword>
<evidence type="ECO:0000256" key="1">
    <source>
        <dbReference type="SAM" id="MobiDB-lite"/>
    </source>
</evidence>
<feature type="region of interest" description="Disordered" evidence="1">
    <location>
        <begin position="61"/>
        <end position="140"/>
    </location>
</feature>
<evidence type="ECO:0000313" key="2">
    <source>
        <dbReference type="EMBL" id="MDQ0188241.1"/>
    </source>
</evidence>
<protein>
    <submittedName>
        <fullName evidence="2">Uncharacterized protein</fullName>
    </submittedName>
</protein>
<gene>
    <name evidence="2" type="ORF">J2S03_000045</name>
</gene>
<evidence type="ECO:0000313" key="3">
    <source>
        <dbReference type="Proteomes" id="UP001232973"/>
    </source>
</evidence>
<feature type="compositionally biased region" description="Low complexity" evidence="1">
    <location>
        <begin position="64"/>
        <end position="78"/>
    </location>
</feature>
<feature type="region of interest" description="Disordered" evidence="1">
    <location>
        <begin position="234"/>
        <end position="258"/>
    </location>
</feature>
<organism evidence="2 3">
    <name type="scientific">Alicyclobacillus cycloheptanicus</name>
    <dbReference type="NCBI Taxonomy" id="1457"/>
    <lineage>
        <taxon>Bacteria</taxon>
        <taxon>Bacillati</taxon>
        <taxon>Bacillota</taxon>
        <taxon>Bacilli</taxon>
        <taxon>Bacillales</taxon>
        <taxon>Alicyclobacillaceae</taxon>
        <taxon>Alicyclobacillus</taxon>
    </lineage>
</organism>